<dbReference type="GeneID" id="94432761"/>
<gene>
    <name evidence="2" type="ORF">CSUI_009434</name>
</gene>
<feature type="non-terminal residue" evidence="2">
    <location>
        <position position="57"/>
    </location>
</feature>
<dbReference type="EMBL" id="MIGC01005618">
    <property type="protein sequence ID" value="PHJ16748.1"/>
    <property type="molecule type" value="Genomic_DNA"/>
</dbReference>
<evidence type="ECO:0000313" key="3">
    <source>
        <dbReference type="Proteomes" id="UP000221165"/>
    </source>
</evidence>
<comment type="caution">
    <text evidence="2">The sequence shown here is derived from an EMBL/GenBank/DDBJ whole genome shotgun (WGS) entry which is preliminary data.</text>
</comment>
<dbReference type="RefSeq" id="XP_067918473.1">
    <property type="nucleotide sequence ID" value="XM_068069550.1"/>
</dbReference>
<keyword evidence="3" id="KW-1185">Reference proteome</keyword>
<sequence length="57" mass="6470">GRKKGRSRNDNGEEEGELRSSRRQTTSLGRLGLSDALLRRVQKERYALIADIKIPMS</sequence>
<proteinExistence type="predicted"/>
<dbReference type="AlphaFoldDB" id="A0A2C6KJD2"/>
<evidence type="ECO:0000313" key="2">
    <source>
        <dbReference type="EMBL" id="PHJ16748.1"/>
    </source>
</evidence>
<evidence type="ECO:0000256" key="1">
    <source>
        <dbReference type="SAM" id="MobiDB-lite"/>
    </source>
</evidence>
<dbReference type="VEuPathDB" id="ToxoDB:CSUI_009434"/>
<reference evidence="2 3" key="1">
    <citation type="journal article" date="2017" name="Int. J. Parasitol.">
        <title>The genome of the protozoan parasite Cystoisospora suis and a reverse vaccinology approach to identify vaccine candidates.</title>
        <authorList>
            <person name="Palmieri N."/>
            <person name="Shrestha A."/>
            <person name="Ruttkowski B."/>
            <person name="Beck T."/>
            <person name="Vogl C."/>
            <person name="Tomley F."/>
            <person name="Blake D.P."/>
            <person name="Joachim A."/>
        </authorList>
    </citation>
    <scope>NUCLEOTIDE SEQUENCE [LARGE SCALE GENOMIC DNA]</scope>
    <source>
        <strain evidence="2 3">Wien I</strain>
    </source>
</reference>
<name>A0A2C6KJD2_9APIC</name>
<accession>A0A2C6KJD2</accession>
<organism evidence="2 3">
    <name type="scientific">Cystoisospora suis</name>
    <dbReference type="NCBI Taxonomy" id="483139"/>
    <lineage>
        <taxon>Eukaryota</taxon>
        <taxon>Sar</taxon>
        <taxon>Alveolata</taxon>
        <taxon>Apicomplexa</taxon>
        <taxon>Conoidasida</taxon>
        <taxon>Coccidia</taxon>
        <taxon>Eucoccidiorida</taxon>
        <taxon>Eimeriorina</taxon>
        <taxon>Sarcocystidae</taxon>
        <taxon>Cystoisospora</taxon>
    </lineage>
</organism>
<dbReference type="Proteomes" id="UP000221165">
    <property type="component" value="Unassembled WGS sequence"/>
</dbReference>
<feature type="non-terminal residue" evidence="2">
    <location>
        <position position="1"/>
    </location>
</feature>
<feature type="region of interest" description="Disordered" evidence="1">
    <location>
        <begin position="1"/>
        <end position="26"/>
    </location>
</feature>
<protein>
    <submittedName>
        <fullName evidence="2">Uncharacterized protein</fullName>
    </submittedName>
</protein>